<dbReference type="Proteomes" id="UP001301350">
    <property type="component" value="Unassembled WGS sequence"/>
</dbReference>
<feature type="compositionally biased region" description="Basic and acidic residues" evidence="6">
    <location>
        <begin position="107"/>
        <end position="119"/>
    </location>
</feature>
<dbReference type="GO" id="GO:0003723">
    <property type="term" value="F:RNA binding"/>
    <property type="evidence" value="ECO:0007669"/>
    <property type="project" value="TreeGrafter"/>
</dbReference>
<evidence type="ECO:0000259" key="7">
    <source>
        <dbReference type="Pfam" id="PF03501"/>
    </source>
</evidence>
<reference evidence="8 9" key="1">
    <citation type="submission" date="2022-07" db="EMBL/GenBank/DDBJ databases">
        <title>Genome-wide signatures of adaptation to extreme environments.</title>
        <authorList>
            <person name="Cho C.H."/>
            <person name="Yoon H.S."/>
        </authorList>
    </citation>
    <scope>NUCLEOTIDE SEQUENCE [LARGE SCALE GENOMIC DNA]</scope>
    <source>
        <strain evidence="8 9">DBV 063 E5</strain>
    </source>
</reference>
<keyword evidence="4" id="KW-0689">Ribosomal protein</keyword>
<dbReference type="FunFam" id="1.10.10.10:FF:000025">
    <property type="entry name" value="40S ribosomal protein S10"/>
    <property type="match status" value="1"/>
</dbReference>
<dbReference type="InterPro" id="IPR036388">
    <property type="entry name" value="WH-like_DNA-bd_sf"/>
</dbReference>
<dbReference type="Gene3D" id="1.10.10.10">
    <property type="entry name" value="Winged helix-like DNA-binding domain superfamily/Winged helix DNA-binding domain"/>
    <property type="match status" value="1"/>
</dbReference>
<evidence type="ECO:0000256" key="6">
    <source>
        <dbReference type="SAM" id="MobiDB-lite"/>
    </source>
</evidence>
<evidence type="ECO:0000256" key="2">
    <source>
        <dbReference type="ARBA" id="ARBA00007278"/>
    </source>
</evidence>
<proteinExistence type="inferred from homology"/>
<evidence type="ECO:0000256" key="3">
    <source>
        <dbReference type="ARBA" id="ARBA00022490"/>
    </source>
</evidence>
<protein>
    <recommendedName>
        <fullName evidence="7">Plectin/eS10 N-terminal domain-containing protein</fullName>
    </recommendedName>
</protein>
<evidence type="ECO:0000256" key="5">
    <source>
        <dbReference type="ARBA" id="ARBA00023274"/>
    </source>
</evidence>
<evidence type="ECO:0000313" key="8">
    <source>
        <dbReference type="EMBL" id="KAK4537570.1"/>
    </source>
</evidence>
<feature type="domain" description="Plectin/eS10 N-terminal" evidence="7">
    <location>
        <begin position="3"/>
        <end position="94"/>
    </location>
</feature>
<evidence type="ECO:0000256" key="4">
    <source>
        <dbReference type="ARBA" id="ARBA00022980"/>
    </source>
</evidence>
<dbReference type="GO" id="GO:0003735">
    <property type="term" value="F:structural constituent of ribosome"/>
    <property type="evidence" value="ECO:0007669"/>
    <property type="project" value="TreeGrafter"/>
</dbReference>
<dbReference type="PANTHER" id="PTHR12146">
    <property type="entry name" value="40S RIBOSOMAL PROTEIN S10"/>
    <property type="match status" value="1"/>
</dbReference>
<dbReference type="InterPro" id="IPR037447">
    <property type="entry name" value="Ribosomal_eS10"/>
</dbReference>
<dbReference type="PANTHER" id="PTHR12146:SF0">
    <property type="entry name" value="RIBOSOMAL PROTEIN S10"/>
    <property type="match status" value="1"/>
</dbReference>
<dbReference type="GO" id="GO:0022627">
    <property type="term" value="C:cytosolic small ribosomal subunit"/>
    <property type="evidence" value="ECO:0007669"/>
    <property type="project" value="TreeGrafter"/>
</dbReference>
<evidence type="ECO:0000256" key="1">
    <source>
        <dbReference type="ARBA" id="ARBA00004496"/>
    </source>
</evidence>
<keyword evidence="5" id="KW-0687">Ribonucleoprotein</keyword>
<comment type="similarity">
    <text evidence="2">Belongs to the eukaryotic ribosomal protein eS10 family.</text>
</comment>
<feature type="region of interest" description="Disordered" evidence="6">
    <location>
        <begin position="107"/>
        <end position="173"/>
    </location>
</feature>
<dbReference type="EMBL" id="JANCYW010000013">
    <property type="protein sequence ID" value="KAK4537570.1"/>
    <property type="molecule type" value="Genomic_DNA"/>
</dbReference>
<dbReference type="AlphaFoldDB" id="A0AAV9IZS9"/>
<evidence type="ECO:0000313" key="9">
    <source>
        <dbReference type="Proteomes" id="UP001301350"/>
    </source>
</evidence>
<dbReference type="Pfam" id="PF03501">
    <property type="entry name" value="S10_plectin"/>
    <property type="match status" value="1"/>
</dbReference>
<organism evidence="8 9">
    <name type="scientific">Cyanidium caldarium</name>
    <name type="common">Red alga</name>
    <dbReference type="NCBI Taxonomy" id="2771"/>
    <lineage>
        <taxon>Eukaryota</taxon>
        <taxon>Rhodophyta</taxon>
        <taxon>Bangiophyceae</taxon>
        <taxon>Cyanidiales</taxon>
        <taxon>Cyanidiaceae</taxon>
        <taxon>Cyanidium</taxon>
    </lineage>
</organism>
<gene>
    <name evidence="8" type="ORF">CDCA_CDCA13G3595</name>
</gene>
<comment type="caution">
    <text evidence="8">The sequence shown here is derived from an EMBL/GenBank/DDBJ whole genome shotgun (WGS) entry which is preliminary data.</text>
</comment>
<comment type="subcellular location">
    <subcellularLocation>
        <location evidence="1">Cytoplasm</location>
    </subcellularLocation>
</comment>
<name>A0AAV9IZS9_CYACA</name>
<keyword evidence="9" id="KW-1185">Reference proteome</keyword>
<dbReference type="InterPro" id="IPR005326">
    <property type="entry name" value="Plectin_eS10_N"/>
</dbReference>
<accession>A0AAV9IZS9</accession>
<keyword evidence="3" id="KW-0963">Cytoplasm</keyword>
<sequence length="173" mass="19133">MLVSKANRREIYTRLFNDGVLVAEKNFFAKSHGELKGVRNIEVIKACQSLRSRGYIKEQFSWQHYYYFLTDEGIEYLRGWLHLPPDVVPKTLQVKAIEPARLGAFRGERGERDGRRFGDGGKFGGRGPGDRSAPGGFRPEFGGMSGRGFGRGPRPEGGPRGFGAGAPPPPPQP</sequence>